<proteinExistence type="predicted"/>
<dbReference type="GO" id="GO:0003824">
    <property type="term" value="F:catalytic activity"/>
    <property type="evidence" value="ECO:0007669"/>
    <property type="project" value="InterPro"/>
</dbReference>
<evidence type="ECO:0000313" key="2">
    <source>
        <dbReference type="EMBL" id="CAC5372693.1"/>
    </source>
</evidence>
<feature type="domain" description="Endonuclease/exonuclease/phosphatase" evidence="1">
    <location>
        <begin position="45"/>
        <end position="284"/>
    </location>
</feature>
<protein>
    <recommendedName>
        <fullName evidence="1">Endonuclease/exonuclease/phosphatase domain-containing protein</fullName>
    </recommendedName>
</protein>
<sequence>MFLEMTKIIVVIQSMDFILRVASVDTVHKFVTFNTALIQQSPFIDQRRDALSEQLSKIDADVVCLQEVLPGSDVEKIVNDVKTVYPHSYSKLHGQDGQINTYTIAQPPCYGLPSYVRIVCVVLRCNIRGRLEDIINCADQKCNAFLTIDSVGSVICTHLTQDQSTPYFEPITKDTFSSWAEENASEVQYIIDSNKSKARFVVMGDLNNGPAIPNKNIAAQFEGSYNKLIGSGMQSPYVEITGKPSFAGTSAIIDHVMHKGYTAINSRRIFDDDKLVNGGPLSDHYGVEVWLK</sequence>
<keyword evidence="3" id="KW-1185">Reference proteome</keyword>
<dbReference type="InterPro" id="IPR036691">
    <property type="entry name" value="Endo/exonu/phosph_ase_sf"/>
</dbReference>
<dbReference type="Gene3D" id="3.60.10.10">
    <property type="entry name" value="Endonuclease/exonuclease/phosphatase"/>
    <property type="match status" value="1"/>
</dbReference>
<dbReference type="SUPFAM" id="SSF56219">
    <property type="entry name" value="DNase I-like"/>
    <property type="match status" value="1"/>
</dbReference>
<gene>
    <name evidence="2" type="ORF">MCOR_10703</name>
</gene>
<dbReference type="EMBL" id="CACVKT020001865">
    <property type="protein sequence ID" value="CAC5372693.1"/>
    <property type="molecule type" value="Genomic_DNA"/>
</dbReference>
<evidence type="ECO:0000259" key="1">
    <source>
        <dbReference type="Pfam" id="PF03372"/>
    </source>
</evidence>
<dbReference type="Pfam" id="PF03372">
    <property type="entry name" value="Exo_endo_phos"/>
    <property type="match status" value="1"/>
</dbReference>
<dbReference type="AlphaFoldDB" id="A0A6J8AR46"/>
<evidence type="ECO:0000313" key="3">
    <source>
        <dbReference type="Proteomes" id="UP000507470"/>
    </source>
</evidence>
<dbReference type="InterPro" id="IPR005135">
    <property type="entry name" value="Endo/exonuclease/phosphatase"/>
</dbReference>
<dbReference type="OrthoDB" id="6106769at2759"/>
<reference evidence="2 3" key="1">
    <citation type="submission" date="2020-06" db="EMBL/GenBank/DDBJ databases">
        <authorList>
            <person name="Li R."/>
            <person name="Bekaert M."/>
        </authorList>
    </citation>
    <scope>NUCLEOTIDE SEQUENCE [LARGE SCALE GENOMIC DNA]</scope>
    <source>
        <strain evidence="3">wild</strain>
    </source>
</reference>
<accession>A0A6J8AR46</accession>
<dbReference type="Proteomes" id="UP000507470">
    <property type="component" value="Unassembled WGS sequence"/>
</dbReference>
<organism evidence="2 3">
    <name type="scientific">Mytilus coruscus</name>
    <name type="common">Sea mussel</name>
    <dbReference type="NCBI Taxonomy" id="42192"/>
    <lineage>
        <taxon>Eukaryota</taxon>
        <taxon>Metazoa</taxon>
        <taxon>Spiralia</taxon>
        <taxon>Lophotrochozoa</taxon>
        <taxon>Mollusca</taxon>
        <taxon>Bivalvia</taxon>
        <taxon>Autobranchia</taxon>
        <taxon>Pteriomorphia</taxon>
        <taxon>Mytilida</taxon>
        <taxon>Mytiloidea</taxon>
        <taxon>Mytilidae</taxon>
        <taxon>Mytilinae</taxon>
        <taxon>Mytilus</taxon>
    </lineage>
</organism>
<name>A0A6J8AR46_MYTCO</name>